<dbReference type="GO" id="GO:0080120">
    <property type="term" value="P:CAAX-box protein maturation"/>
    <property type="evidence" value="ECO:0007669"/>
    <property type="project" value="UniProtKB-ARBA"/>
</dbReference>
<comment type="caution">
    <text evidence="4">The sequence shown here is derived from an EMBL/GenBank/DDBJ whole genome shotgun (WGS) entry which is preliminary data.</text>
</comment>
<keyword evidence="2" id="KW-0812">Transmembrane</keyword>
<feature type="transmembrane region" description="Helical" evidence="2">
    <location>
        <begin position="37"/>
        <end position="54"/>
    </location>
</feature>
<name>A0A2K3V0J7_9DEIO</name>
<dbReference type="OrthoDB" id="65511at2"/>
<feature type="region of interest" description="Disordered" evidence="1">
    <location>
        <begin position="1"/>
        <end position="29"/>
    </location>
</feature>
<keyword evidence="4" id="KW-0482">Metalloprotease</keyword>
<dbReference type="Pfam" id="PF02517">
    <property type="entry name" value="Rce1-like"/>
    <property type="match status" value="1"/>
</dbReference>
<feature type="transmembrane region" description="Helical" evidence="2">
    <location>
        <begin position="112"/>
        <end position="132"/>
    </location>
</feature>
<evidence type="ECO:0000256" key="1">
    <source>
        <dbReference type="SAM" id="MobiDB-lite"/>
    </source>
</evidence>
<feature type="compositionally biased region" description="Pro residues" evidence="1">
    <location>
        <begin position="1"/>
        <end position="12"/>
    </location>
</feature>
<dbReference type="AlphaFoldDB" id="A0A2K3V0J7"/>
<dbReference type="InterPro" id="IPR003675">
    <property type="entry name" value="Rce1/LyrA-like_dom"/>
</dbReference>
<dbReference type="GO" id="GO:0008237">
    <property type="term" value="F:metallopeptidase activity"/>
    <property type="evidence" value="ECO:0007669"/>
    <property type="project" value="UniProtKB-KW"/>
</dbReference>
<dbReference type="Proteomes" id="UP000236379">
    <property type="component" value="Unassembled WGS sequence"/>
</dbReference>
<feature type="transmembrane region" description="Helical" evidence="2">
    <location>
        <begin position="261"/>
        <end position="289"/>
    </location>
</feature>
<evidence type="ECO:0000313" key="4">
    <source>
        <dbReference type="EMBL" id="PNY82292.1"/>
    </source>
</evidence>
<dbReference type="GO" id="GO:0004175">
    <property type="term" value="F:endopeptidase activity"/>
    <property type="evidence" value="ECO:0007669"/>
    <property type="project" value="UniProtKB-ARBA"/>
</dbReference>
<keyword evidence="2" id="KW-0472">Membrane</keyword>
<gene>
    <name evidence="4" type="ORF">CVO96_13800</name>
</gene>
<dbReference type="PANTHER" id="PTHR36435:SF1">
    <property type="entry name" value="CAAX AMINO TERMINAL PROTEASE FAMILY PROTEIN"/>
    <property type="match status" value="1"/>
</dbReference>
<keyword evidence="4" id="KW-0378">Hydrolase</keyword>
<feature type="transmembrane region" description="Helical" evidence="2">
    <location>
        <begin position="309"/>
        <end position="328"/>
    </location>
</feature>
<dbReference type="EMBL" id="PPPD01000001">
    <property type="protein sequence ID" value="PNY82292.1"/>
    <property type="molecule type" value="Genomic_DNA"/>
</dbReference>
<protein>
    <submittedName>
        <fullName evidence="4">CPBP family intramembrane metalloprotease domain-containing protein</fullName>
    </submittedName>
</protein>
<dbReference type="InterPro" id="IPR052710">
    <property type="entry name" value="CAAX_protease"/>
</dbReference>
<accession>A0A2K3V0J7</accession>
<feature type="transmembrane region" description="Helical" evidence="2">
    <location>
        <begin position="66"/>
        <end position="91"/>
    </location>
</feature>
<proteinExistence type="predicted"/>
<evidence type="ECO:0000259" key="3">
    <source>
        <dbReference type="Pfam" id="PF02517"/>
    </source>
</evidence>
<dbReference type="PANTHER" id="PTHR36435">
    <property type="entry name" value="SLR1288 PROTEIN"/>
    <property type="match status" value="1"/>
</dbReference>
<feature type="transmembrane region" description="Helical" evidence="2">
    <location>
        <begin position="183"/>
        <end position="210"/>
    </location>
</feature>
<reference evidence="4 5" key="1">
    <citation type="submission" date="2018-01" db="EMBL/GenBank/DDBJ databases">
        <title>Deinococcus koreensis sp. nov., a radiation-resistant bacterium isolated from river water.</title>
        <authorList>
            <person name="Choi A."/>
        </authorList>
    </citation>
    <scope>NUCLEOTIDE SEQUENCE [LARGE SCALE GENOMIC DNA]</scope>
    <source>
        <strain evidence="4 5">SJW1-2</strain>
    </source>
</reference>
<keyword evidence="4" id="KW-0645">Protease</keyword>
<organism evidence="4 5">
    <name type="scientific">Deinococcus koreensis</name>
    <dbReference type="NCBI Taxonomy" id="2054903"/>
    <lineage>
        <taxon>Bacteria</taxon>
        <taxon>Thermotogati</taxon>
        <taxon>Deinococcota</taxon>
        <taxon>Deinococci</taxon>
        <taxon>Deinococcales</taxon>
        <taxon>Deinococcaceae</taxon>
        <taxon>Deinococcus</taxon>
    </lineage>
</organism>
<evidence type="ECO:0000313" key="5">
    <source>
        <dbReference type="Proteomes" id="UP000236379"/>
    </source>
</evidence>
<keyword evidence="5" id="KW-1185">Reference proteome</keyword>
<sequence length="340" mass="34842">MTAPDASPPTHPSWPEGAPTSPPPGASGVRAVDGNRAALSLLVLQNVVAALGVGMDLPIGGRTVHIGLHLSLGNALLLAFAVVVLVAFTVFRPAMRSLLRDSRWRTRPSWGLALAAFVLGFLASRAFALAYVSFFPDSINAMPRFLSSGADLIPLLLSAGLLVPLAEEVAFRGLMMRGQERAAGFTVAALATSLAFAVAHGVPASVAGILPLAYVLARLAQHSGSLWNSVIVHALNNSLSIGLGSLLAGQNLGGADQAGALLGNSGLALPLAIGALLFGVAVLVVLHLWLVPRADAQVRSAPGPWLSGAYVVIVVFGVLTMLATLPAVQQLTGRLSGALP</sequence>
<feature type="domain" description="CAAX prenyl protease 2/Lysostaphin resistance protein A-like" evidence="3">
    <location>
        <begin position="152"/>
        <end position="238"/>
    </location>
</feature>
<keyword evidence="2" id="KW-1133">Transmembrane helix</keyword>
<feature type="transmembrane region" description="Helical" evidence="2">
    <location>
        <begin position="152"/>
        <end position="171"/>
    </location>
</feature>
<dbReference type="RefSeq" id="WP_103312726.1">
    <property type="nucleotide sequence ID" value="NZ_PPPD01000001.1"/>
</dbReference>
<evidence type="ECO:0000256" key="2">
    <source>
        <dbReference type="SAM" id="Phobius"/>
    </source>
</evidence>
<dbReference type="GO" id="GO:0006508">
    <property type="term" value="P:proteolysis"/>
    <property type="evidence" value="ECO:0007669"/>
    <property type="project" value="UniProtKB-KW"/>
</dbReference>